<name>A0AA89C380_PINIB</name>
<evidence type="ECO:0000256" key="1">
    <source>
        <dbReference type="SAM" id="MobiDB-lite"/>
    </source>
</evidence>
<gene>
    <name evidence="2" type="ORF">FSP39_009099</name>
</gene>
<organism evidence="2 3">
    <name type="scientific">Pinctada imbricata</name>
    <name type="common">Atlantic pearl-oyster</name>
    <name type="synonym">Pinctada martensii</name>
    <dbReference type="NCBI Taxonomy" id="66713"/>
    <lineage>
        <taxon>Eukaryota</taxon>
        <taxon>Metazoa</taxon>
        <taxon>Spiralia</taxon>
        <taxon>Lophotrochozoa</taxon>
        <taxon>Mollusca</taxon>
        <taxon>Bivalvia</taxon>
        <taxon>Autobranchia</taxon>
        <taxon>Pteriomorphia</taxon>
        <taxon>Pterioida</taxon>
        <taxon>Pterioidea</taxon>
        <taxon>Pteriidae</taxon>
        <taxon>Pinctada</taxon>
    </lineage>
</organism>
<dbReference type="EMBL" id="VSWD01000009">
    <property type="protein sequence ID" value="KAK3092936.1"/>
    <property type="molecule type" value="Genomic_DNA"/>
</dbReference>
<protein>
    <submittedName>
        <fullName evidence="2">Uncharacterized protein</fullName>
    </submittedName>
</protein>
<keyword evidence="3" id="KW-1185">Reference proteome</keyword>
<feature type="compositionally biased region" description="Polar residues" evidence="1">
    <location>
        <begin position="44"/>
        <end position="53"/>
    </location>
</feature>
<feature type="compositionally biased region" description="Basic residues" evidence="1">
    <location>
        <begin position="1"/>
        <end position="34"/>
    </location>
</feature>
<comment type="caution">
    <text evidence="2">The sequence shown here is derived from an EMBL/GenBank/DDBJ whole genome shotgun (WGS) entry which is preliminary data.</text>
</comment>
<sequence length="631" mass="71516">MNRGRGGFRGRGRGRGGFRGRGRGGRRGNFRPRRSRDDQDGEETNITTADIDSNPQAYFTGNCKFDDHYDVQTSHGERYTASLAVMMKNGVDISQNAKVRLLAAAWARGDHDFAKSVLYNKKYFGFTEIHKAVLLLDAGRNARVAEKRLKRLQFQQSKVHPKKMGKVKSELDNLNKIKPSHGSASGAVCKQVKRWVQTLTKEELEFYALHFPLEPWKKLADICHFHPEKDFAVLPGFLSFCFGLDPPEFASWIKECRNLNKSNINDMITKHPVPFAHIKALTDSISDVNKGKLARDEPKLDTVLWYYENIHCKEADEAITDRLARNESLTLATGKLLERLLTIHLMRLGDSLSFEEKEKLWYSWDWDAKPDGPDTKPKQDLSIAPFFDDLMKFTEERMKNIKLSLDAPIVIMGDRSPSMEVAIKTSSVIAGILTAITSAKLVFFDDNNMDSPFLPKTIQEVLTLATLIDVGSGTTPAASLMPFYFKKEVVKTIIVVTDEEENGEVTVPNEDGTIPETNNLYFGCDSKEGYYNFAKLYQKYYNEVYPARLVFVSFVDQTDPGQIVSELKGMGFNPLQFKFHRYRPDLSKLDSLFALLSLESNTFEDELKATDAAIKEKGLEKVFQEIAQSDQ</sequence>
<dbReference type="InterPro" id="IPR036465">
    <property type="entry name" value="vWFA_dom_sf"/>
</dbReference>
<proteinExistence type="predicted"/>
<reference evidence="2" key="1">
    <citation type="submission" date="2019-08" db="EMBL/GenBank/DDBJ databases">
        <title>The improved chromosome-level genome for the pearl oyster Pinctada fucata martensii using PacBio sequencing and Hi-C.</title>
        <authorList>
            <person name="Zheng Z."/>
        </authorList>
    </citation>
    <scope>NUCLEOTIDE SEQUENCE</scope>
    <source>
        <strain evidence="2">ZZ-2019</strain>
        <tissue evidence="2">Adductor muscle</tissue>
    </source>
</reference>
<evidence type="ECO:0000313" key="2">
    <source>
        <dbReference type="EMBL" id="KAK3092936.1"/>
    </source>
</evidence>
<dbReference type="Proteomes" id="UP001186944">
    <property type="component" value="Unassembled WGS sequence"/>
</dbReference>
<accession>A0AA89C380</accession>
<dbReference type="SUPFAM" id="SSF53300">
    <property type="entry name" value="vWA-like"/>
    <property type="match status" value="1"/>
</dbReference>
<feature type="region of interest" description="Disordered" evidence="1">
    <location>
        <begin position="1"/>
        <end position="53"/>
    </location>
</feature>
<evidence type="ECO:0000313" key="3">
    <source>
        <dbReference type="Proteomes" id="UP001186944"/>
    </source>
</evidence>
<dbReference type="AlphaFoldDB" id="A0AA89C380"/>